<name>A0A433CZP9_9FUNG</name>
<dbReference type="GO" id="GO:0032300">
    <property type="term" value="C:mismatch repair complex"/>
    <property type="evidence" value="ECO:0007669"/>
    <property type="project" value="InterPro"/>
</dbReference>
<dbReference type="InterPro" id="IPR038973">
    <property type="entry name" value="MutL/Mlh/Pms-like"/>
</dbReference>
<feature type="region of interest" description="Disordered" evidence="3">
    <location>
        <begin position="999"/>
        <end position="1021"/>
    </location>
</feature>
<dbReference type="NCBIfam" id="TIGR00585">
    <property type="entry name" value="mutl"/>
    <property type="match status" value="1"/>
</dbReference>
<evidence type="ECO:0000259" key="5">
    <source>
        <dbReference type="SMART" id="SM01340"/>
    </source>
</evidence>
<feature type="region of interest" description="Disordered" evidence="3">
    <location>
        <begin position="801"/>
        <end position="864"/>
    </location>
</feature>
<dbReference type="SUPFAM" id="SSF118116">
    <property type="entry name" value="DNA mismatch repair protein MutL"/>
    <property type="match status" value="1"/>
</dbReference>
<keyword evidence="2" id="KW-0227">DNA damage</keyword>
<dbReference type="Gene3D" id="3.30.1540.20">
    <property type="entry name" value="MutL, C-terminal domain, dimerisation subdomain"/>
    <property type="match status" value="1"/>
</dbReference>
<dbReference type="OrthoDB" id="429932at2759"/>
<keyword evidence="7" id="KW-1185">Reference proteome</keyword>
<dbReference type="SUPFAM" id="SSF54211">
    <property type="entry name" value="Ribosomal protein S5 domain 2-like"/>
    <property type="match status" value="1"/>
</dbReference>
<proteinExistence type="inferred from homology"/>
<dbReference type="SMART" id="SM00853">
    <property type="entry name" value="MutL_C"/>
    <property type="match status" value="1"/>
</dbReference>
<dbReference type="InterPro" id="IPR014721">
    <property type="entry name" value="Ribsml_uS5_D2-typ_fold_subgr"/>
</dbReference>
<dbReference type="Gene3D" id="3.30.565.10">
    <property type="entry name" value="Histidine kinase-like ATPase, C-terminal domain"/>
    <property type="match status" value="1"/>
</dbReference>
<dbReference type="GO" id="GO:0030983">
    <property type="term" value="F:mismatched DNA binding"/>
    <property type="evidence" value="ECO:0007669"/>
    <property type="project" value="InterPro"/>
</dbReference>
<reference evidence="6 7" key="1">
    <citation type="journal article" date="2018" name="New Phytol.">
        <title>Phylogenomics of Endogonaceae and evolution of mycorrhizas within Mucoromycota.</title>
        <authorList>
            <person name="Chang Y."/>
            <person name="Desiro A."/>
            <person name="Na H."/>
            <person name="Sandor L."/>
            <person name="Lipzen A."/>
            <person name="Clum A."/>
            <person name="Barry K."/>
            <person name="Grigoriev I.V."/>
            <person name="Martin F.M."/>
            <person name="Stajich J.E."/>
            <person name="Smith M.E."/>
            <person name="Bonito G."/>
            <person name="Spatafora J.W."/>
        </authorList>
    </citation>
    <scope>NUCLEOTIDE SEQUENCE [LARGE SCALE GENOMIC DNA]</scope>
    <source>
        <strain evidence="6 7">GMNB39</strain>
    </source>
</reference>
<dbReference type="InterPro" id="IPR013507">
    <property type="entry name" value="DNA_mismatch_S5_2-like"/>
</dbReference>
<feature type="region of interest" description="Disordered" evidence="3">
    <location>
        <begin position="1081"/>
        <end position="1106"/>
    </location>
</feature>
<feature type="compositionally biased region" description="Low complexity" evidence="3">
    <location>
        <begin position="1003"/>
        <end position="1018"/>
    </location>
</feature>
<dbReference type="InterPro" id="IPR014790">
    <property type="entry name" value="MutL_C"/>
</dbReference>
<evidence type="ECO:0000256" key="1">
    <source>
        <dbReference type="ARBA" id="ARBA00006082"/>
    </source>
</evidence>
<dbReference type="GO" id="GO:0140664">
    <property type="term" value="F:ATP-dependent DNA damage sensor activity"/>
    <property type="evidence" value="ECO:0007669"/>
    <property type="project" value="InterPro"/>
</dbReference>
<accession>A0A433CZP9</accession>
<dbReference type="InterPro" id="IPR037198">
    <property type="entry name" value="MutL_C_sf"/>
</dbReference>
<dbReference type="PANTHER" id="PTHR10073">
    <property type="entry name" value="DNA MISMATCH REPAIR PROTEIN MLH, PMS, MUTL"/>
    <property type="match status" value="1"/>
</dbReference>
<gene>
    <name evidence="6" type="ORF">BC936DRAFT_149995</name>
</gene>
<sequence>MDCGREGDDVRRNGGCMPSGTGTRWSSCPLGPVARGTHPAGGACRARLGGGRGLILDQGPAMACRGRGSRASKTESAAIALQEVQYYLRWKQTNRNLYRLRVPPLEYALSGIQISLVYQREKFVRLLGCADVSAPPHMLWDNIYSHAVPDISCRVVQLSEALASGTDVVGLGELSEGQDKVAGGFNGGVGGIVRDDVWCEWEPIGCGDGASGVLRDNARWEREPVGEGGGDGGGERGKGFGAGAEVDGANRQQVIKDFHAVSRAPSLVPSSFHARSSLATNLLVSLVQETSNRRTEMQTHNANLIRRLDDTAIRQLRASLVVTSVAQCVVELIQNALDAKATAIEVNFDIFKYFVQVTDNGVGITPYDLKNVGQRYATSKCHTLQDLQNVLSFGFRGEASIAEVAVLEVISKHVDFFDTFHAILKNGTLLDYGPSKYARKPKPGTTVVVRDLFYKFPVRRKQHVLANDHSSFSSTSSSTHFDNASEAVRRAVESIALIFPEVTFTLVDAAKDVRVVTTRKTESAVSIFRQLFGPTLTQKLETVYAEEDEITITGFISLKGFHTKYHQYIYVNNRLIGPNEIHKSINQLFGQSGFETGSPIKRTVERYPVFLLHLKCPPSDYDVCLDPAKSIIEFQNWPQIHALVAALVAEFLHARGLLADARHQALRLARAADPAVMARGRMVRVVGDRPRGLELAFEDVAHVKSSGVKVGRAVFEEGELKGGNGGGGGRRAEEEAKGGMVGAKEVVVRVGEQNPSEVELMCVVDDSDAIKTDMTTYQKWADPLTKKAFYVDIRTGNSYTSIPGCSTPITSSTSPTSSRSARLSSQGASVATIDRSRLRGLGRSSSSSSKPPTDSAEPGRTPGATANLWAQDAFRKWADNNPVFRTPEVPIPSLSGAGGASVLAGSLRKGAIGSFFSSARPFEPDAVQKRISKEGLKHTRVIAQVDCKFIVARIPAPRAGDGKGDEDTQDVLVLIDQHAADERVRVEMLMKEFVGWDEDRSSTDPLSTNPTTTTDTIPIHPPTRILLTPREWQVVRRFEPHFLRWGIELSVSPPPPRTDANLVTGADGAGSGGVVMTRTTSSHFGTGPKSRHFGAPSRVGASREEERETAAHVTVYVTRLPRLIADRCVADPRVVQEVVRGYLYWLDETGGIVGTGATEEGEWLARLRGCPRGVLDILNSKACRGG</sequence>
<dbReference type="GO" id="GO:0016887">
    <property type="term" value="F:ATP hydrolysis activity"/>
    <property type="evidence" value="ECO:0007669"/>
    <property type="project" value="InterPro"/>
</dbReference>
<dbReference type="InterPro" id="IPR036890">
    <property type="entry name" value="HATPase_C_sf"/>
</dbReference>
<organism evidence="6 7">
    <name type="scientific">Jimgerdemannia flammicorona</name>
    <dbReference type="NCBI Taxonomy" id="994334"/>
    <lineage>
        <taxon>Eukaryota</taxon>
        <taxon>Fungi</taxon>
        <taxon>Fungi incertae sedis</taxon>
        <taxon>Mucoromycota</taxon>
        <taxon>Mucoromycotina</taxon>
        <taxon>Endogonomycetes</taxon>
        <taxon>Endogonales</taxon>
        <taxon>Endogonaceae</taxon>
        <taxon>Jimgerdemannia</taxon>
    </lineage>
</organism>
<dbReference type="InterPro" id="IPR002099">
    <property type="entry name" value="MutL/Mlh/PMS"/>
</dbReference>
<evidence type="ECO:0000259" key="4">
    <source>
        <dbReference type="SMART" id="SM00853"/>
    </source>
</evidence>
<dbReference type="GO" id="GO:0006298">
    <property type="term" value="P:mismatch repair"/>
    <property type="evidence" value="ECO:0007669"/>
    <property type="project" value="InterPro"/>
</dbReference>
<comment type="caution">
    <text evidence="6">The sequence shown here is derived from an EMBL/GenBank/DDBJ whole genome shotgun (WGS) entry which is preliminary data.</text>
</comment>
<dbReference type="SMART" id="SM01340">
    <property type="entry name" value="DNA_mis_repair"/>
    <property type="match status" value="1"/>
</dbReference>
<dbReference type="InterPro" id="IPR042120">
    <property type="entry name" value="MutL_C_dimsub"/>
</dbReference>
<protein>
    <recommendedName>
        <fullName evidence="8">MutL C-terminal dimerisation domain-containing protein</fullName>
    </recommendedName>
</protein>
<comment type="similarity">
    <text evidence="1">Belongs to the DNA mismatch repair MutL/HexB family.</text>
</comment>
<dbReference type="Pfam" id="PF01119">
    <property type="entry name" value="DNA_mis_repair"/>
    <property type="match status" value="1"/>
</dbReference>
<evidence type="ECO:0000313" key="7">
    <source>
        <dbReference type="Proteomes" id="UP000268093"/>
    </source>
</evidence>
<feature type="compositionally biased region" description="Low complexity" evidence="3">
    <location>
        <begin position="801"/>
        <end position="829"/>
    </location>
</feature>
<dbReference type="SUPFAM" id="SSF55874">
    <property type="entry name" value="ATPase domain of HSP90 chaperone/DNA topoisomerase II/histidine kinase"/>
    <property type="match status" value="1"/>
</dbReference>
<dbReference type="GO" id="GO:0005524">
    <property type="term" value="F:ATP binding"/>
    <property type="evidence" value="ECO:0007669"/>
    <property type="project" value="InterPro"/>
</dbReference>
<dbReference type="Pfam" id="PF13589">
    <property type="entry name" value="HATPase_c_3"/>
    <property type="match status" value="1"/>
</dbReference>
<dbReference type="InterPro" id="IPR020568">
    <property type="entry name" value="Ribosomal_Su5_D2-typ_SF"/>
</dbReference>
<evidence type="ECO:0000313" key="6">
    <source>
        <dbReference type="EMBL" id="RUP44059.1"/>
    </source>
</evidence>
<feature type="compositionally biased region" description="Low complexity" evidence="3">
    <location>
        <begin position="839"/>
        <end position="849"/>
    </location>
</feature>
<dbReference type="AlphaFoldDB" id="A0A433CZP9"/>
<feature type="domain" description="MutL C-terminal dimerisation" evidence="4">
    <location>
        <begin position="941"/>
        <end position="1088"/>
    </location>
</feature>
<evidence type="ECO:0000256" key="3">
    <source>
        <dbReference type="SAM" id="MobiDB-lite"/>
    </source>
</evidence>
<dbReference type="PANTHER" id="PTHR10073:SF47">
    <property type="entry name" value="DNA MISMATCH REPAIR PROTEIN MLH3"/>
    <property type="match status" value="1"/>
</dbReference>
<dbReference type="Proteomes" id="UP000268093">
    <property type="component" value="Unassembled WGS sequence"/>
</dbReference>
<evidence type="ECO:0000256" key="2">
    <source>
        <dbReference type="ARBA" id="ARBA00022763"/>
    </source>
</evidence>
<dbReference type="Gene3D" id="3.30.230.10">
    <property type="match status" value="1"/>
</dbReference>
<dbReference type="EMBL" id="RBNI01009708">
    <property type="protein sequence ID" value="RUP44059.1"/>
    <property type="molecule type" value="Genomic_DNA"/>
</dbReference>
<evidence type="ECO:0008006" key="8">
    <source>
        <dbReference type="Google" id="ProtNLM"/>
    </source>
</evidence>
<feature type="domain" description="DNA mismatch repair protein S5" evidence="5">
    <location>
        <begin position="528"/>
        <end position="653"/>
    </location>
</feature>